<evidence type="ECO:0000256" key="1">
    <source>
        <dbReference type="SAM" id="Phobius"/>
    </source>
</evidence>
<dbReference type="EMBL" id="QNRT01000005">
    <property type="protein sequence ID" value="RBP48806.1"/>
    <property type="molecule type" value="Genomic_DNA"/>
</dbReference>
<feature type="transmembrane region" description="Helical" evidence="1">
    <location>
        <begin position="119"/>
        <end position="138"/>
    </location>
</feature>
<gene>
    <name evidence="2" type="ORF">DFR28_105145</name>
</gene>
<dbReference type="AlphaFoldDB" id="A0A395JG23"/>
<feature type="transmembrane region" description="Helical" evidence="1">
    <location>
        <begin position="80"/>
        <end position="98"/>
    </location>
</feature>
<dbReference type="RefSeq" id="WP_113955402.1">
    <property type="nucleotide sequence ID" value="NZ_QNRT01000005.1"/>
</dbReference>
<keyword evidence="1" id="KW-0472">Membrane</keyword>
<keyword evidence="1" id="KW-1133">Transmembrane helix</keyword>
<comment type="caution">
    <text evidence="2">The sequence shown here is derived from an EMBL/GenBank/DDBJ whole genome shotgun (WGS) entry which is preliminary data.</text>
</comment>
<keyword evidence="1" id="KW-0812">Transmembrane</keyword>
<dbReference type="InParanoid" id="A0A395JG23"/>
<accession>A0A395JG23</accession>
<dbReference type="Proteomes" id="UP000253083">
    <property type="component" value="Unassembled WGS sequence"/>
</dbReference>
<reference evidence="2 3" key="1">
    <citation type="submission" date="2018-06" db="EMBL/GenBank/DDBJ databases">
        <title>Genomic Encyclopedia of Type Strains, Phase IV (KMG-IV): sequencing the most valuable type-strain genomes for metagenomic binning, comparative biology and taxonomic classification.</title>
        <authorList>
            <person name="Goeker M."/>
        </authorList>
    </citation>
    <scope>NUCLEOTIDE SEQUENCE [LARGE SCALE GENOMIC DNA]</scope>
    <source>
        <strain evidence="2 3">DSM 24032</strain>
    </source>
</reference>
<name>A0A395JG23_9GAMM</name>
<evidence type="ECO:0000313" key="2">
    <source>
        <dbReference type="EMBL" id="RBP48806.1"/>
    </source>
</evidence>
<sequence>MIEVILAANAIWFGLGFHLFAFRRTIFAKIMVPKEHRETPVFETLAATGPFLGGFNFAFCVLSLILLFNLSLFPEEEQRIMLFAVIAIVHGSQFVANVPIALENRKGKGVWQIKGLMRFIFITDFTLMVANSVVAVIYA</sequence>
<evidence type="ECO:0000313" key="3">
    <source>
        <dbReference type="Proteomes" id="UP000253083"/>
    </source>
</evidence>
<feature type="transmembrane region" description="Helical" evidence="1">
    <location>
        <begin position="44"/>
        <end position="68"/>
    </location>
</feature>
<keyword evidence="3" id="KW-1185">Reference proteome</keyword>
<protein>
    <submittedName>
        <fullName evidence="2">Uncharacterized protein</fullName>
    </submittedName>
</protein>
<dbReference type="OrthoDB" id="9154570at2"/>
<proteinExistence type="predicted"/>
<feature type="transmembrane region" description="Helical" evidence="1">
    <location>
        <begin position="6"/>
        <end position="23"/>
    </location>
</feature>
<organism evidence="2 3">
    <name type="scientific">Arenicella xantha</name>
    <dbReference type="NCBI Taxonomy" id="644221"/>
    <lineage>
        <taxon>Bacteria</taxon>
        <taxon>Pseudomonadati</taxon>
        <taxon>Pseudomonadota</taxon>
        <taxon>Gammaproteobacteria</taxon>
        <taxon>Arenicellales</taxon>
        <taxon>Arenicellaceae</taxon>
        <taxon>Arenicella</taxon>
    </lineage>
</organism>